<dbReference type="Gene3D" id="3.30.200.20">
    <property type="entry name" value="Phosphorylase Kinase, domain 1"/>
    <property type="match status" value="1"/>
</dbReference>
<reference evidence="2 3" key="1">
    <citation type="submission" date="2012-08" db="EMBL/GenBank/DDBJ databases">
        <title>Oryza genome evolution.</title>
        <authorList>
            <person name="Wing R.A."/>
        </authorList>
    </citation>
    <scope>NUCLEOTIDE SEQUENCE</scope>
</reference>
<dbReference type="GO" id="GO:0004672">
    <property type="term" value="F:protein kinase activity"/>
    <property type="evidence" value="ECO:0007669"/>
    <property type="project" value="InterPro"/>
</dbReference>
<dbReference type="Proteomes" id="UP000032180">
    <property type="component" value="Chromosome 11"/>
</dbReference>
<dbReference type="STRING" id="77586.A0A0D9XV32"/>
<dbReference type="InterPro" id="IPR045766">
    <property type="entry name" value="MCAfunc"/>
</dbReference>
<dbReference type="GO" id="GO:0005524">
    <property type="term" value="F:ATP binding"/>
    <property type="evidence" value="ECO:0007669"/>
    <property type="project" value="InterPro"/>
</dbReference>
<evidence type="ECO:0000313" key="2">
    <source>
        <dbReference type="EnsemblPlants" id="LPERR11G18660.1"/>
    </source>
</evidence>
<dbReference type="InterPro" id="IPR036537">
    <property type="entry name" value="Adaptor_Cbl_N_dom_sf"/>
</dbReference>
<dbReference type="SMART" id="SM00220">
    <property type="entry name" value="S_TKc"/>
    <property type="match status" value="1"/>
</dbReference>
<reference evidence="3" key="2">
    <citation type="submission" date="2013-12" db="EMBL/GenBank/DDBJ databases">
        <authorList>
            <person name="Yu Y."/>
            <person name="Lee S."/>
            <person name="de Baynast K."/>
            <person name="Wissotski M."/>
            <person name="Liu L."/>
            <person name="Talag J."/>
            <person name="Goicoechea J."/>
            <person name="Angelova A."/>
            <person name="Jetty R."/>
            <person name="Kudrna D."/>
            <person name="Golser W."/>
            <person name="Rivera L."/>
            <person name="Zhang J."/>
            <person name="Wing R."/>
        </authorList>
    </citation>
    <scope>NUCLEOTIDE SEQUENCE</scope>
</reference>
<dbReference type="InterPro" id="IPR059179">
    <property type="entry name" value="MLKL-like_MCAfunc"/>
</dbReference>
<dbReference type="InterPro" id="IPR000719">
    <property type="entry name" value="Prot_kinase_dom"/>
</dbReference>
<feature type="domain" description="Protein kinase" evidence="1">
    <location>
        <begin position="250"/>
        <end position="538"/>
    </location>
</feature>
<dbReference type="eggNOG" id="KOG1187">
    <property type="taxonomic scope" value="Eukaryota"/>
</dbReference>
<dbReference type="PROSITE" id="PS50011">
    <property type="entry name" value="PROTEIN_KINASE_DOM"/>
    <property type="match status" value="1"/>
</dbReference>
<dbReference type="HOGENOM" id="CLU_000288_158_3_1"/>
<dbReference type="InterPro" id="IPR008271">
    <property type="entry name" value="Ser/Thr_kinase_AS"/>
</dbReference>
<proteinExistence type="predicted"/>
<dbReference type="GO" id="GO:0007166">
    <property type="term" value="P:cell surface receptor signaling pathway"/>
    <property type="evidence" value="ECO:0007669"/>
    <property type="project" value="InterPro"/>
</dbReference>
<accession>A0A0D9XV32</accession>
<dbReference type="EnsemblPlants" id="LPERR11G18660.1">
    <property type="protein sequence ID" value="LPERR11G18660.1"/>
    <property type="gene ID" value="LPERR11G18660"/>
</dbReference>
<protein>
    <recommendedName>
        <fullName evidence="1">Protein kinase domain-containing protein</fullName>
    </recommendedName>
</protein>
<dbReference type="Gene3D" id="1.10.510.10">
    <property type="entry name" value="Transferase(Phosphotransferase) domain 1"/>
    <property type="match status" value="1"/>
</dbReference>
<sequence>MCLCEKTPLIHLEATYGGGEEAFLMKVVTPIYKVIEKEAERCKTMVVRQYPIQPSVYSSKHVKRQAWNRCIWEILIPMWGGVGEAAALVGGAAKLCSLINTIVGLAGKAQQNKEECGELAHRVRTIADLLPHLQDPEVMKQEETRRPLEELDETLQKALELVKSCQESSALNRLFMAGQHVEKFRNVESKIDRYLYVLHCINNIGVTRRLDRICKILIPDDTTLTSSSAESRRTHEPFTLDELKAATNKFDQNKIIGWGGRDYHRVGVYEGVLPDRREVAVKRYYDPDAYQVEEFRAAIAILSPIRHKHIIRLLGSYAVEEKRMLIYEYMKNGSLHHHLHGPSSSSPRTSPPSPVVTSWRMRIEILLGVSRALEHLHSLVPPVIHHDIKPSNILLDADWMPRLSDFGVSLTFDEANCTHENAIGTLGCTAPEHLTEGILKPSSDIYNFGVVILEVLTGKKAYFGRDGESGNHETLVSLALPKIAVRELESLLDKRPPTPATRRQYIALDLAACTAARCLQLREEDRPPISEVVADLELALELIPEELN</sequence>
<dbReference type="Pfam" id="PF00069">
    <property type="entry name" value="Pkinase"/>
    <property type="match status" value="1"/>
</dbReference>
<dbReference type="PROSITE" id="PS00108">
    <property type="entry name" value="PROTEIN_KINASE_ST"/>
    <property type="match status" value="1"/>
</dbReference>
<dbReference type="Pfam" id="PF19584">
    <property type="entry name" value="MCAfunc"/>
    <property type="match status" value="1"/>
</dbReference>
<keyword evidence="3" id="KW-1185">Reference proteome</keyword>
<evidence type="ECO:0000313" key="3">
    <source>
        <dbReference type="Proteomes" id="UP000032180"/>
    </source>
</evidence>
<name>A0A0D9XV32_9ORYZ</name>
<dbReference type="PANTHER" id="PTHR46146:SF7">
    <property type="entry name" value="OS11G0664000 PROTEIN"/>
    <property type="match status" value="1"/>
</dbReference>
<dbReference type="PANTHER" id="PTHR46146">
    <property type="entry name" value="SERINE/THREONINE-PROTEIN KINASE-LIKE PROTEIN CCR4"/>
    <property type="match status" value="1"/>
</dbReference>
<dbReference type="Gramene" id="LPERR11G18660.1">
    <property type="protein sequence ID" value="LPERR11G18660.1"/>
    <property type="gene ID" value="LPERR11G18660"/>
</dbReference>
<dbReference type="AlphaFoldDB" id="A0A0D9XV32"/>
<dbReference type="Gene3D" id="1.20.930.20">
    <property type="entry name" value="Adaptor protein Cbl, N-terminal domain"/>
    <property type="match status" value="1"/>
</dbReference>
<reference evidence="2" key="3">
    <citation type="submission" date="2015-04" db="UniProtKB">
        <authorList>
            <consortium name="EnsemblPlants"/>
        </authorList>
    </citation>
    <scope>IDENTIFICATION</scope>
</reference>
<organism evidence="2 3">
    <name type="scientific">Leersia perrieri</name>
    <dbReference type="NCBI Taxonomy" id="77586"/>
    <lineage>
        <taxon>Eukaryota</taxon>
        <taxon>Viridiplantae</taxon>
        <taxon>Streptophyta</taxon>
        <taxon>Embryophyta</taxon>
        <taxon>Tracheophyta</taxon>
        <taxon>Spermatophyta</taxon>
        <taxon>Magnoliopsida</taxon>
        <taxon>Liliopsida</taxon>
        <taxon>Poales</taxon>
        <taxon>Poaceae</taxon>
        <taxon>BOP clade</taxon>
        <taxon>Oryzoideae</taxon>
        <taxon>Oryzeae</taxon>
        <taxon>Oryzinae</taxon>
        <taxon>Leersia</taxon>
    </lineage>
</organism>
<dbReference type="CDD" id="cd21037">
    <property type="entry name" value="MLKL_NTD"/>
    <property type="match status" value="1"/>
</dbReference>
<dbReference type="InterPro" id="IPR011009">
    <property type="entry name" value="Kinase-like_dom_sf"/>
</dbReference>
<evidence type="ECO:0000259" key="1">
    <source>
        <dbReference type="PROSITE" id="PS50011"/>
    </source>
</evidence>
<dbReference type="SUPFAM" id="SSF56112">
    <property type="entry name" value="Protein kinase-like (PK-like)"/>
    <property type="match status" value="1"/>
</dbReference>